<gene>
    <name evidence="2" type="ORF">OCBIM_22024885mg</name>
</gene>
<organism evidence="2">
    <name type="scientific">Octopus bimaculoides</name>
    <name type="common">California two-spotted octopus</name>
    <dbReference type="NCBI Taxonomy" id="37653"/>
    <lineage>
        <taxon>Eukaryota</taxon>
        <taxon>Metazoa</taxon>
        <taxon>Spiralia</taxon>
        <taxon>Lophotrochozoa</taxon>
        <taxon>Mollusca</taxon>
        <taxon>Cephalopoda</taxon>
        <taxon>Coleoidea</taxon>
        <taxon>Octopodiformes</taxon>
        <taxon>Octopoda</taxon>
        <taxon>Incirrata</taxon>
        <taxon>Octopodidae</taxon>
        <taxon>Octopus</taxon>
    </lineage>
</organism>
<sequence length="131" mass="15149">MMLQQSIILLLFTVISYSSENEIVPHESTIRAILSKPVTLQCNFPRVKVSWKSTNNTYLFSYMECVNSFPHSTENKLFQGTKSNCSNKHKVTFLTFPFITKEHDKIQIRCSRQGATSDLIFTIKVISKLFY</sequence>
<evidence type="ECO:0000313" key="2">
    <source>
        <dbReference type="EMBL" id="KOF82700.1"/>
    </source>
</evidence>
<evidence type="ECO:0000256" key="1">
    <source>
        <dbReference type="SAM" id="SignalP"/>
    </source>
</evidence>
<name>A0A0L8H1P5_OCTBM</name>
<feature type="signal peptide" evidence="1">
    <location>
        <begin position="1"/>
        <end position="18"/>
    </location>
</feature>
<proteinExistence type="predicted"/>
<dbReference type="AlphaFoldDB" id="A0A0L8H1P5"/>
<accession>A0A0L8H1P5</accession>
<protein>
    <recommendedName>
        <fullName evidence="3">Ig-like domain-containing protein</fullName>
    </recommendedName>
</protein>
<feature type="chain" id="PRO_5005583381" description="Ig-like domain-containing protein" evidence="1">
    <location>
        <begin position="19"/>
        <end position="131"/>
    </location>
</feature>
<evidence type="ECO:0008006" key="3">
    <source>
        <dbReference type="Google" id="ProtNLM"/>
    </source>
</evidence>
<dbReference type="OrthoDB" id="504170at2759"/>
<reference evidence="2" key="1">
    <citation type="submission" date="2015-07" db="EMBL/GenBank/DDBJ databases">
        <title>MeaNS - Measles Nucleotide Surveillance Program.</title>
        <authorList>
            <person name="Tran T."/>
            <person name="Druce J."/>
        </authorList>
    </citation>
    <scope>NUCLEOTIDE SEQUENCE</scope>
    <source>
        <strain evidence="2">UCB-OBI-ISO-001</strain>
        <tissue evidence="2">Gonad</tissue>
    </source>
</reference>
<dbReference type="EMBL" id="KQ419647">
    <property type="protein sequence ID" value="KOF82700.1"/>
    <property type="molecule type" value="Genomic_DNA"/>
</dbReference>
<keyword evidence="1" id="KW-0732">Signal</keyword>